<keyword evidence="1 3" id="KW-0328">Glycosyltransferase</keyword>
<dbReference type="PANTHER" id="PTHR11927:SF9">
    <property type="entry name" value="L-FUCOSYLTRANSFERASE"/>
    <property type="match status" value="1"/>
</dbReference>
<dbReference type="InterPro" id="IPR002516">
    <property type="entry name" value="Glyco_trans_11"/>
</dbReference>
<reference evidence="5" key="3">
    <citation type="submission" date="2015-06" db="UniProtKB">
        <authorList>
            <consortium name="EnsemblMetazoa"/>
        </authorList>
    </citation>
    <scope>IDENTIFICATION</scope>
</reference>
<dbReference type="RefSeq" id="XP_009013530.1">
    <property type="nucleotide sequence ID" value="XM_009015282.1"/>
</dbReference>
<dbReference type="OrthoDB" id="3226at2759"/>
<keyword evidence="3" id="KW-0735">Signal-anchor</keyword>
<comment type="pathway">
    <text evidence="3">Protein modification; protein glycosylation.</text>
</comment>
<dbReference type="UniPathway" id="UPA00378"/>
<name>T1EEZ9_HELRO</name>
<dbReference type="GeneID" id="20195151"/>
<reference evidence="4 6" key="2">
    <citation type="journal article" date="2013" name="Nature">
        <title>Insights into bilaterian evolution from three spiralian genomes.</title>
        <authorList>
            <person name="Simakov O."/>
            <person name="Marletaz F."/>
            <person name="Cho S.J."/>
            <person name="Edsinger-Gonzales E."/>
            <person name="Havlak P."/>
            <person name="Hellsten U."/>
            <person name="Kuo D.H."/>
            <person name="Larsson T."/>
            <person name="Lv J."/>
            <person name="Arendt D."/>
            <person name="Savage R."/>
            <person name="Osoegawa K."/>
            <person name="de Jong P."/>
            <person name="Grimwood J."/>
            <person name="Chapman J.A."/>
            <person name="Shapiro H."/>
            <person name="Aerts A."/>
            <person name="Otillar R.P."/>
            <person name="Terry A.Y."/>
            <person name="Boore J.L."/>
            <person name="Grigoriev I.V."/>
            <person name="Lindberg D.R."/>
            <person name="Seaver E.C."/>
            <person name="Weisblat D.A."/>
            <person name="Putnam N.H."/>
            <person name="Rokhsar D.S."/>
        </authorList>
    </citation>
    <scope>NUCLEOTIDE SEQUENCE</scope>
</reference>
<sequence length="385" mass="45303">MFTYGSLLGLAERYNGTVILSSGHYDYLARIFNLSKFYFVDDNACLNKDIFSIWERWPSRFDANVQNKLSQFLKDLQNNVTIKLITTESQKNKMFKINFDKNYHYPIVKIFHFLQSWRYFENTELRSVFRFQTWIDSSVQIILQQRTKEILLEKRFPTFLSTFSSNLTTSSENSFKSHFISFEKRKFIHLTDKKIIEVVYIGVHIRRRDMTNPNEIRRGYLSAPKEYIDRAIQLFESEFLKWGNDEFKKLTDRNNWVDKTLVFIVSSDDVQWASQNVKSSYPIIYTHELRSRTFNLTSTEEINLMKKFASQKLSMGVNMFDTAVDLAILSACQHVIMTVGTFGWWAGFLSGGTVVYYKNYPSPNTEIGSGFLAEDYYPPNWISMT</sequence>
<dbReference type="HOGENOM" id="CLU_043399_2_0_1"/>
<dbReference type="GO" id="GO:0032580">
    <property type="term" value="C:Golgi cisterna membrane"/>
    <property type="evidence" value="ECO:0007669"/>
    <property type="project" value="UniProtKB-SubCell"/>
</dbReference>
<keyword evidence="6" id="KW-1185">Reference proteome</keyword>
<reference evidence="6" key="1">
    <citation type="submission" date="2012-12" db="EMBL/GenBank/DDBJ databases">
        <authorList>
            <person name="Hellsten U."/>
            <person name="Grimwood J."/>
            <person name="Chapman J.A."/>
            <person name="Shapiro H."/>
            <person name="Aerts A."/>
            <person name="Otillar R.P."/>
            <person name="Terry A.Y."/>
            <person name="Boore J.L."/>
            <person name="Simakov O."/>
            <person name="Marletaz F."/>
            <person name="Cho S.-J."/>
            <person name="Edsinger-Gonzales E."/>
            <person name="Havlak P."/>
            <person name="Kuo D.-H."/>
            <person name="Larsson T."/>
            <person name="Lv J."/>
            <person name="Arendt D."/>
            <person name="Savage R."/>
            <person name="Osoegawa K."/>
            <person name="de Jong P."/>
            <person name="Lindberg D.R."/>
            <person name="Seaver E.C."/>
            <person name="Weisblat D.A."/>
            <person name="Putnam N.H."/>
            <person name="Grigoriev I.V."/>
            <person name="Rokhsar D.S."/>
        </authorList>
    </citation>
    <scope>NUCLEOTIDE SEQUENCE</scope>
</reference>
<dbReference type="STRING" id="6412.T1EEZ9"/>
<proteinExistence type="inferred from homology"/>
<dbReference type="EC" id="2.4.1.-" evidence="3"/>
<dbReference type="GO" id="GO:0005975">
    <property type="term" value="P:carbohydrate metabolic process"/>
    <property type="evidence" value="ECO:0007669"/>
    <property type="project" value="InterPro"/>
</dbReference>
<gene>
    <name evidence="5" type="primary">20195151</name>
    <name evidence="4" type="ORF">HELRODRAFT_110149</name>
</gene>
<dbReference type="GO" id="GO:0008107">
    <property type="term" value="F:galactoside 2-alpha-L-fucosyltransferase activity"/>
    <property type="evidence" value="ECO:0000318"/>
    <property type="project" value="GO_Central"/>
</dbReference>
<organism evidence="5 6">
    <name type="scientific">Helobdella robusta</name>
    <name type="common">Californian leech</name>
    <dbReference type="NCBI Taxonomy" id="6412"/>
    <lineage>
        <taxon>Eukaryota</taxon>
        <taxon>Metazoa</taxon>
        <taxon>Spiralia</taxon>
        <taxon>Lophotrochozoa</taxon>
        <taxon>Annelida</taxon>
        <taxon>Clitellata</taxon>
        <taxon>Hirudinea</taxon>
        <taxon>Rhynchobdellida</taxon>
        <taxon>Glossiphoniidae</taxon>
        <taxon>Helobdella</taxon>
    </lineage>
</organism>
<keyword evidence="3" id="KW-0325">Glycoprotein</keyword>
<evidence type="ECO:0000256" key="2">
    <source>
        <dbReference type="ARBA" id="ARBA00022679"/>
    </source>
</evidence>
<evidence type="ECO:0000313" key="6">
    <source>
        <dbReference type="Proteomes" id="UP000015101"/>
    </source>
</evidence>
<dbReference type="InParanoid" id="T1EEZ9"/>
<dbReference type="EMBL" id="AMQM01003291">
    <property type="status" value="NOT_ANNOTATED_CDS"/>
    <property type="molecule type" value="Genomic_DNA"/>
</dbReference>
<dbReference type="AlphaFoldDB" id="T1EEZ9"/>
<accession>T1EEZ9</accession>
<keyword evidence="2 3" id="KW-0808">Transferase</keyword>
<dbReference type="Gene3D" id="3.40.50.11350">
    <property type="match status" value="1"/>
</dbReference>
<dbReference type="Proteomes" id="UP000015101">
    <property type="component" value="Unassembled WGS sequence"/>
</dbReference>
<comment type="similarity">
    <text evidence="3">Belongs to the glycosyltransferase 11 family.</text>
</comment>
<dbReference type="KEGG" id="hro:HELRODRAFT_110149"/>
<dbReference type="EnsemblMetazoa" id="HelroT110149">
    <property type="protein sequence ID" value="HelroP110149"/>
    <property type="gene ID" value="HelroG110149"/>
</dbReference>
<dbReference type="EMBL" id="KB096080">
    <property type="protein sequence ID" value="ESO08600.1"/>
    <property type="molecule type" value="Genomic_DNA"/>
</dbReference>
<evidence type="ECO:0000313" key="4">
    <source>
        <dbReference type="EMBL" id="ESO08600.1"/>
    </source>
</evidence>
<keyword evidence="3" id="KW-0812">Transmembrane</keyword>
<evidence type="ECO:0000313" key="5">
    <source>
        <dbReference type="EnsemblMetazoa" id="HelroP110149"/>
    </source>
</evidence>
<evidence type="ECO:0000256" key="1">
    <source>
        <dbReference type="ARBA" id="ARBA00022676"/>
    </source>
</evidence>
<dbReference type="PANTHER" id="PTHR11927">
    <property type="entry name" value="GALACTOSIDE 2-L-FUCOSYLTRANSFERASE"/>
    <property type="match status" value="1"/>
</dbReference>
<dbReference type="CTD" id="20195151"/>
<keyword evidence="3" id="KW-0333">Golgi apparatus</keyword>
<comment type="subcellular location">
    <subcellularLocation>
        <location evidence="3">Golgi apparatus</location>
        <location evidence="3">Golgi stack membrane</location>
        <topology evidence="3">Single-pass type II membrane protein</topology>
    </subcellularLocation>
</comment>
<evidence type="ECO:0000256" key="3">
    <source>
        <dbReference type="RuleBase" id="RU363129"/>
    </source>
</evidence>
<dbReference type="Pfam" id="PF01531">
    <property type="entry name" value="Glyco_transf_11"/>
    <property type="match status" value="1"/>
</dbReference>
<protein>
    <recommendedName>
        <fullName evidence="3">L-Fucosyltransferase</fullName>
        <ecNumber evidence="3">2.4.1.-</ecNumber>
    </recommendedName>
</protein>